<evidence type="ECO:0000256" key="1">
    <source>
        <dbReference type="ARBA" id="ARBA00004123"/>
    </source>
</evidence>
<evidence type="ECO:0000313" key="5">
    <source>
        <dbReference type="Proteomes" id="UP000242791"/>
    </source>
</evidence>
<comment type="caution">
    <text evidence="4">The sequence shown here is derived from an EMBL/GenBank/DDBJ whole genome shotgun (WGS) entry which is preliminary data.</text>
</comment>
<dbReference type="EMBL" id="LGTZ01000133">
    <property type="protein sequence ID" value="OJD27152.1"/>
    <property type="molecule type" value="Genomic_DNA"/>
</dbReference>
<dbReference type="GO" id="GO:0000976">
    <property type="term" value="F:transcription cis-regulatory region binding"/>
    <property type="evidence" value="ECO:0007669"/>
    <property type="project" value="TreeGrafter"/>
</dbReference>
<keyword evidence="5" id="KW-1185">Reference proteome</keyword>
<sequence>MAKEQTAHAPTAQGPSQPFFFVNDTESTKAKRSYLMKCYNQKKRNKEIEALDSDPSRYLGWRKISDESMSRKLNTISDCEGRSDEGLAASLAGQDETSRDNQSHRHSTVVSGSRGIIPEKQSTKSPRKQRRRHSLKTGSNIKESSLPMDDATDVTSRSHASAGDIDASHGPLEPPLHILPNSPGAVGLENDIHFFLTYRRDSVTFRHYFMKVCAGTFFRDEIITHALAYEPLMCAVVSFAAYHYSLLHPNCESYTFFEYYNRSISGLLKSLQSGEQHTDAMLLTILQLAAIEEYLGNWVYVVNHHQAARRVLLELYSPETLIQDHFHRHIFMWYSRFDVMVRRSGNETILGCDWYLTTEKCAVDEAAMFPDDLGRQIWALTARNRRYAMDMASLYTKTQQGLITTDEFMTENQKLLATLHDLQHALKSIQHPEYLIMSYPHRKPPEPDDIVDPYVPGVLYGEPLWELNSCAVDIMGSKLMHKYQTGLVLRKIDRLELRDAALDLCQLMETMERLPGRPREVALLFQDTLTLVALSLPCDEKHIMWAQRKLAMIEQLGYIYPPAFRIRMANLWKNPELTNWWLPKNEGYPNFVREIREWMRERTDFSKA</sequence>
<name>A0A1J9QF97_9EURO</name>
<dbReference type="GO" id="GO:0045944">
    <property type="term" value="P:positive regulation of transcription by RNA polymerase II"/>
    <property type="evidence" value="ECO:0007669"/>
    <property type="project" value="TreeGrafter"/>
</dbReference>
<dbReference type="Pfam" id="PF11951">
    <property type="entry name" value="Fungal_trans_2"/>
    <property type="match status" value="1"/>
</dbReference>
<dbReference type="PANTHER" id="PTHR37534:SF10">
    <property type="entry name" value="ZN(II)2CYS6 TRANSCRIPTION FACTOR (EUROFUNG)"/>
    <property type="match status" value="1"/>
</dbReference>
<dbReference type="STRING" id="1658174.A0A1J9QF97"/>
<feature type="region of interest" description="Disordered" evidence="3">
    <location>
        <begin position="1"/>
        <end position="20"/>
    </location>
</feature>
<accession>A0A1J9QF97</accession>
<feature type="region of interest" description="Disordered" evidence="3">
    <location>
        <begin position="91"/>
        <end position="178"/>
    </location>
</feature>
<dbReference type="InterPro" id="IPR021858">
    <property type="entry name" value="Fun_TF"/>
</dbReference>
<evidence type="ECO:0000256" key="2">
    <source>
        <dbReference type="ARBA" id="ARBA00023242"/>
    </source>
</evidence>
<evidence type="ECO:0000256" key="3">
    <source>
        <dbReference type="SAM" id="MobiDB-lite"/>
    </source>
</evidence>
<dbReference type="OrthoDB" id="5278208at2759"/>
<dbReference type="GO" id="GO:0005634">
    <property type="term" value="C:nucleus"/>
    <property type="evidence" value="ECO:0007669"/>
    <property type="project" value="UniProtKB-SubCell"/>
</dbReference>
<gene>
    <name evidence="4" type="ORF">ACJ73_01460</name>
</gene>
<proteinExistence type="predicted"/>
<organism evidence="4 5">
    <name type="scientific">Blastomyces percursus</name>
    <dbReference type="NCBI Taxonomy" id="1658174"/>
    <lineage>
        <taxon>Eukaryota</taxon>
        <taxon>Fungi</taxon>
        <taxon>Dikarya</taxon>
        <taxon>Ascomycota</taxon>
        <taxon>Pezizomycotina</taxon>
        <taxon>Eurotiomycetes</taxon>
        <taxon>Eurotiomycetidae</taxon>
        <taxon>Onygenales</taxon>
        <taxon>Ajellomycetaceae</taxon>
        <taxon>Blastomyces</taxon>
    </lineage>
</organism>
<dbReference type="GO" id="GO:0003700">
    <property type="term" value="F:DNA-binding transcription factor activity"/>
    <property type="evidence" value="ECO:0007669"/>
    <property type="project" value="TreeGrafter"/>
</dbReference>
<reference evidence="4 5" key="1">
    <citation type="submission" date="2015-08" db="EMBL/GenBank/DDBJ databases">
        <title>Emmonsia species relationships and genome sequence.</title>
        <authorList>
            <person name="Cuomo C.A."/>
            <person name="Schwartz I.S."/>
            <person name="Kenyon C."/>
            <person name="De Hoog G.S."/>
            <person name="Govender N.P."/>
            <person name="Botha A."/>
            <person name="Moreno L."/>
            <person name="De Vries M."/>
            <person name="Munoz J.F."/>
            <person name="Stielow J.B."/>
        </authorList>
    </citation>
    <scope>NUCLEOTIDE SEQUENCE [LARGE SCALE GENOMIC DNA]</scope>
    <source>
        <strain evidence="4 5">EI222</strain>
    </source>
</reference>
<dbReference type="Proteomes" id="UP000242791">
    <property type="component" value="Unassembled WGS sequence"/>
</dbReference>
<protein>
    <submittedName>
        <fullName evidence="4">Uncharacterized protein</fullName>
    </submittedName>
</protein>
<feature type="compositionally biased region" description="Basic residues" evidence="3">
    <location>
        <begin position="125"/>
        <end position="135"/>
    </location>
</feature>
<comment type="subcellular location">
    <subcellularLocation>
        <location evidence="1">Nucleus</location>
    </subcellularLocation>
</comment>
<dbReference type="PANTHER" id="PTHR37534">
    <property type="entry name" value="TRANSCRIPTIONAL ACTIVATOR PROTEIN UGA3"/>
    <property type="match status" value="1"/>
</dbReference>
<dbReference type="VEuPathDB" id="FungiDB:ACJ73_01460"/>
<evidence type="ECO:0000313" key="4">
    <source>
        <dbReference type="EMBL" id="OJD27152.1"/>
    </source>
</evidence>
<keyword evidence="2" id="KW-0539">Nucleus</keyword>
<dbReference type="AlphaFoldDB" id="A0A1J9QF97"/>